<keyword evidence="3" id="KW-1185">Reference proteome</keyword>
<protein>
    <submittedName>
        <fullName evidence="2">DUF3221 domain-containing protein</fullName>
    </submittedName>
</protein>
<evidence type="ECO:0000313" key="2">
    <source>
        <dbReference type="EMBL" id="QPC45932.1"/>
    </source>
</evidence>
<sequence>MRTILIMLLLFCYQHVASAEELNTMIGYVIDVEDTRALVVERRESSEGVVFGQPVWFNLGQKAHIGDLLKVTYTNLLKSYPAQGAAETVQVLTPTYVNGSRNSEGDIIQKALIKDEVKQLNKPVIVSMVFSQGQWTTVWKPLLDEKEVTVVIAD</sequence>
<organism evidence="2 3">
    <name type="scientific">Mangrovibacillus cuniculi</name>
    <dbReference type="NCBI Taxonomy" id="2593652"/>
    <lineage>
        <taxon>Bacteria</taxon>
        <taxon>Bacillati</taxon>
        <taxon>Bacillota</taxon>
        <taxon>Bacilli</taxon>
        <taxon>Bacillales</taxon>
        <taxon>Bacillaceae</taxon>
        <taxon>Mangrovibacillus</taxon>
    </lineage>
</organism>
<dbReference type="EMBL" id="CP049742">
    <property type="protein sequence ID" value="QPC45932.1"/>
    <property type="molecule type" value="Genomic_DNA"/>
</dbReference>
<gene>
    <name evidence="2" type="ORF">G8O30_02655</name>
</gene>
<dbReference type="KEGG" id="mcui:G8O30_02655"/>
<dbReference type="Pfam" id="PF11518">
    <property type="entry name" value="DUF3221"/>
    <property type="match status" value="1"/>
</dbReference>
<dbReference type="InterPro" id="IPR021598">
    <property type="entry name" value="DUF3221"/>
</dbReference>
<reference evidence="2 3" key="1">
    <citation type="submission" date="2019-07" db="EMBL/GenBank/DDBJ databases">
        <title>Genome sequence of 2 isolates from Red Sea Mangroves.</title>
        <authorList>
            <person name="Sefrji F."/>
            <person name="Michoud G."/>
            <person name="Merlino G."/>
            <person name="Daffonchio D."/>
        </authorList>
    </citation>
    <scope>NUCLEOTIDE SEQUENCE [LARGE SCALE GENOMIC DNA]</scope>
    <source>
        <strain evidence="2 3">R1DC41</strain>
    </source>
</reference>
<feature type="chain" id="PRO_5032902690" evidence="1">
    <location>
        <begin position="20"/>
        <end position="154"/>
    </location>
</feature>
<accession>A0A7S8C9L2</accession>
<proteinExistence type="predicted"/>
<feature type="signal peptide" evidence="1">
    <location>
        <begin position="1"/>
        <end position="19"/>
    </location>
</feature>
<evidence type="ECO:0000313" key="3">
    <source>
        <dbReference type="Proteomes" id="UP000593626"/>
    </source>
</evidence>
<name>A0A7S8C9L2_9BACI</name>
<dbReference type="RefSeq" id="WP_239673453.1">
    <property type="nucleotide sequence ID" value="NZ_CP049742.1"/>
</dbReference>
<keyword evidence="1" id="KW-0732">Signal</keyword>
<dbReference type="Proteomes" id="UP000593626">
    <property type="component" value="Chromosome"/>
</dbReference>
<evidence type="ECO:0000256" key="1">
    <source>
        <dbReference type="SAM" id="SignalP"/>
    </source>
</evidence>
<dbReference type="AlphaFoldDB" id="A0A7S8C9L2"/>